<dbReference type="OrthoDB" id="3629104at2"/>
<gene>
    <name evidence="1" type="ORF">SAMN04244553_3956</name>
</gene>
<evidence type="ECO:0000313" key="1">
    <source>
        <dbReference type="EMBL" id="SNY87025.1"/>
    </source>
</evidence>
<protein>
    <submittedName>
        <fullName evidence="1">Uncharacterized protein</fullName>
    </submittedName>
</protein>
<sequence length="68" mass="7257">MRATCPTCESAVDHCHGTLIIHAARTPECTDDDCIAFDHARHAFIIDCADLAGGCACTTQPSPSRRQA</sequence>
<name>A0A285LQ45_9NOCA</name>
<proteinExistence type="predicted"/>
<dbReference type="RefSeq" id="WP_067789845.1">
    <property type="nucleotide sequence ID" value="NZ_JAMTCW010000002.1"/>
</dbReference>
<dbReference type="AlphaFoldDB" id="A0A285LQ45"/>
<keyword evidence="2" id="KW-1185">Reference proteome</keyword>
<reference evidence="1 2" key="1">
    <citation type="submission" date="2017-09" db="EMBL/GenBank/DDBJ databases">
        <authorList>
            <person name="Ehlers B."/>
            <person name="Leendertz F.H."/>
        </authorList>
    </citation>
    <scope>NUCLEOTIDE SEQUENCE [LARGE SCALE GENOMIC DNA]</scope>
    <source>
        <strain evidence="1 2">DSM 45537</strain>
    </source>
</reference>
<dbReference type="Proteomes" id="UP000219565">
    <property type="component" value="Unassembled WGS sequence"/>
</dbReference>
<organism evidence="1 2">
    <name type="scientific">Nocardia amikacinitolerans</name>
    <dbReference type="NCBI Taxonomy" id="756689"/>
    <lineage>
        <taxon>Bacteria</taxon>
        <taxon>Bacillati</taxon>
        <taxon>Actinomycetota</taxon>
        <taxon>Actinomycetes</taxon>
        <taxon>Mycobacteriales</taxon>
        <taxon>Nocardiaceae</taxon>
        <taxon>Nocardia</taxon>
    </lineage>
</organism>
<evidence type="ECO:0000313" key="2">
    <source>
        <dbReference type="Proteomes" id="UP000219565"/>
    </source>
</evidence>
<accession>A0A285LQ45</accession>
<dbReference type="EMBL" id="OBEG01000004">
    <property type="protein sequence ID" value="SNY87025.1"/>
    <property type="molecule type" value="Genomic_DNA"/>
</dbReference>